<name>X6LKL9_RETFI</name>
<reference evidence="1 2" key="1">
    <citation type="journal article" date="2013" name="Curr. Biol.">
        <title>The Genome of the Foraminiferan Reticulomyxa filosa.</title>
        <authorList>
            <person name="Glockner G."/>
            <person name="Hulsmann N."/>
            <person name="Schleicher M."/>
            <person name="Noegel A.A."/>
            <person name="Eichinger L."/>
            <person name="Gallinger C."/>
            <person name="Pawlowski J."/>
            <person name="Sierra R."/>
            <person name="Euteneuer U."/>
            <person name="Pillet L."/>
            <person name="Moustafa A."/>
            <person name="Platzer M."/>
            <person name="Groth M."/>
            <person name="Szafranski K."/>
            <person name="Schliwa M."/>
        </authorList>
    </citation>
    <scope>NUCLEOTIDE SEQUENCE [LARGE SCALE GENOMIC DNA]</scope>
</reference>
<evidence type="ECO:0000313" key="2">
    <source>
        <dbReference type="Proteomes" id="UP000023152"/>
    </source>
</evidence>
<dbReference type="AlphaFoldDB" id="X6LKL9"/>
<gene>
    <name evidence="1" type="ORF">RFI_34948</name>
</gene>
<dbReference type="Proteomes" id="UP000023152">
    <property type="component" value="Unassembled WGS sequence"/>
</dbReference>
<sequence>MKGKHHLSNNSLEIICAHLFEKLKMTRQQINTPTLELDIIQEFFKLIVKREKEKKLMIIEWPYRENQFQCLVDPNSTNQYKANPNSEGIVILDNIIIR</sequence>
<accession>X6LKL9</accession>
<keyword evidence="2" id="KW-1185">Reference proteome</keyword>
<proteinExistence type="predicted"/>
<protein>
    <submittedName>
        <fullName evidence="1">Uncharacterized protein</fullName>
    </submittedName>
</protein>
<evidence type="ECO:0000313" key="1">
    <source>
        <dbReference type="EMBL" id="ETO02483.1"/>
    </source>
</evidence>
<organism evidence="1 2">
    <name type="scientific">Reticulomyxa filosa</name>
    <dbReference type="NCBI Taxonomy" id="46433"/>
    <lineage>
        <taxon>Eukaryota</taxon>
        <taxon>Sar</taxon>
        <taxon>Rhizaria</taxon>
        <taxon>Retaria</taxon>
        <taxon>Foraminifera</taxon>
        <taxon>Monothalamids</taxon>
        <taxon>Reticulomyxidae</taxon>
        <taxon>Reticulomyxa</taxon>
    </lineage>
</organism>
<dbReference type="EMBL" id="ASPP01035661">
    <property type="protein sequence ID" value="ETO02483.1"/>
    <property type="molecule type" value="Genomic_DNA"/>
</dbReference>
<comment type="caution">
    <text evidence="1">The sequence shown here is derived from an EMBL/GenBank/DDBJ whole genome shotgun (WGS) entry which is preliminary data.</text>
</comment>